<dbReference type="Proteomes" id="UP001054837">
    <property type="component" value="Unassembled WGS sequence"/>
</dbReference>
<organism evidence="1 2">
    <name type="scientific">Caerostris darwini</name>
    <dbReference type="NCBI Taxonomy" id="1538125"/>
    <lineage>
        <taxon>Eukaryota</taxon>
        <taxon>Metazoa</taxon>
        <taxon>Ecdysozoa</taxon>
        <taxon>Arthropoda</taxon>
        <taxon>Chelicerata</taxon>
        <taxon>Arachnida</taxon>
        <taxon>Araneae</taxon>
        <taxon>Araneomorphae</taxon>
        <taxon>Entelegynae</taxon>
        <taxon>Araneoidea</taxon>
        <taxon>Araneidae</taxon>
        <taxon>Caerostris</taxon>
    </lineage>
</organism>
<dbReference type="EMBL" id="BPLQ01009467">
    <property type="protein sequence ID" value="GIY44151.1"/>
    <property type="molecule type" value="Genomic_DNA"/>
</dbReference>
<comment type="caution">
    <text evidence="1">The sequence shown here is derived from an EMBL/GenBank/DDBJ whole genome shotgun (WGS) entry which is preliminary data.</text>
</comment>
<reference evidence="1 2" key="1">
    <citation type="submission" date="2021-06" db="EMBL/GenBank/DDBJ databases">
        <title>Caerostris darwini draft genome.</title>
        <authorList>
            <person name="Kono N."/>
            <person name="Arakawa K."/>
        </authorList>
    </citation>
    <scope>NUCLEOTIDE SEQUENCE [LARGE SCALE GENOMIC DNA]</scope>
</reference>
<accession>A0AAV4TFF3</accession>
<evidence type="ECO:0000313" key="1">
    <source>
        <dbReference type="EMBL" id="GIY44151.1"/>
    </source>
</evidence>
<protein>
    <submittedName>
        <fullName evidence="1">Uncharacterized protein</fullName>
    </submittedName>
</protein>
<keyword evidence="2" id="KW-1185">Reference proteome</keyword>
<name>A0AAV4TFF3_9ARAC</name>
<gene>
    <name evidence="1" type="ORF">CDAR_487061</name>
</gene>
<dbReference type="AlphaFoldDB" id="A0AAV4TFF3"/>
<sequence length="139" mass="16213">MEKGDSKRSQLFWACSKHESPFSCCLNQRMRTWRFETESAAVTRGEECLQTRTDVYQQEKGGSERSERNASVTPWTQCLREIGQGRRGITCSERGHKVREFRGFPVCCLRNDQVELGIFTKWNVRLVIIKRSSRVNYSI</sequence>
<proteinExistence type="predicted"/>
<evidence type="ECO:0000313" key="2">
    <source>
        <dbReference type="Proteomes" id="UP001054837"/>
    </source>
</evidence>